<dbReference type="Gene3D" id="3.90.550.10">
    <property type="entry name" value="Spore Coat Polysaccharide Biosynthesis Protein SpsA, Chain A"/>
    <property type="match status" value="1"/>
</dbReference>
<reference evidence="12" key="2">
    <citation type="submission" date="2002-10" db="EMBL/GenBank/DDBJ databases">
        <title>The high resolution structure of RmlC from S. suis in complex with dTDP-glucose and dTDP-xylose locates the active site of this class of enzyme.</title>
        <authorList>
            <person name="Dong C.J."/>
            <person name="Allen A."/>
            <person name="Blankenfeldt W."/>
            <person name="Major L.L."/>
            <person name="Maskell D."/>
            <person name="Whitfield C."/>
            <person name="Naismith J.H."/>
        </authorList>
    </citation>
    <scope>NUCLEOTIDE SEQUENCE</scope>
    <source>
        <strain evidence="12">P1/7</strain>
    </source>
</reference>
<proteinExistence type="inferred from homology"/>
<evidence type="ECO:0000256" key="2">
    <source>
        <dbReference type="ARBA" id="ARBA00010480"/>
    </source>
</evidence>
<evidence type="ECO:0000256" key="10">
    <source>
        <dbReference type="RuleBase" id="RU003706"/>
    </source>
</evidence>
<dbReference type="SUPFAM" id="SSF53448">
    <property type="entry name" value="Nucleotide-diphospho-sugar transferases"/>
    <property type="match status" value="1"/>
</dbReference>
<protein>
    <recommendedName>
        <fullName evidence="4 10">Glucose-1-phosphate thymidylyltransferase</fullName>
        <ecNumber evidence="3 10">2.7.7.24</ecNumber>
    </recommendedName>
</protein>
<gene>
    <name evidence="12" type="primary">rmlA</name>
</gene>
<dbReference type="FunFam" id="3.90.550.10:FF:000023">
    <property type="entry name" value="Glucose-1-phosphate thymidylyltransferase"/>
    <property type="match status" value="1"/>
</dbReference>
<comment type="catalytic activity">
    <reaction evidence="9 10">
        <text>dTTP + alpha-D-glucose 1-phosphate + H(+) = dTDP-alpha-D-glucose + diphosphate</text>
        <dbReference type="Rhea" id="RHEA:15225"/>
        <dbReference type="ChEBI" id="CHEBI:15378"/>
        <dbReference type="ChEBI" id="CHEBI:33019"/>
        <dbReference type="ChEBI" id="CHEBI:37568"/>
        <dbReference type="ChEBI" id="CHEBI:57477"/>
        <dbReference type="ChEBI" id="CHEBI:58601"/>
        <dbReference type="EC" id="2.7.7.24"/>
    </reaction>
</comment>
<dbReference type="GO" id="GO:0008879">
    <property type="term" value="F:glucose-1-phosphate thymidylyltransferase activity"/>
    <property type="evidence" value="ECO:0007669"/>
    <property type="project" value="UniProtKB-EC"/>
</dbReference>
<evidence type="ECO:0000256" key="3">
    <source>
        <dbReference type="ARBA" id="ARBA00012461"/>
    </source>
</evidence>
<dbReference type="CDD" id="cd02538">
    <property type="entry name" value="G1P_TT_short"/>
    <property type="match status" value="1"/>
</dbReference>
<evidence type="ECO:0000256" key="6">
    <source>
        <dbReference type="ARBA" id="ARBA00022695"/>
    </source>
</evidence>
<dbReference type="InterPro" id="IPR005835">
    <property type="entry name" value="NTP_transferase_dom"/>
</dbReference>
<evidence type="ECO:0000256" key="9">
    <source>
        <dbReference type="ARBA" id="ARBA00049336"/>
    </source>
</evidence>
<name>Q8GIQ1_STRSU</name>
<evidence type="ECO:0000256" key="4">
    <source>
        <dbReference type="ARBA" id="ARBA00017654"/>
    </source>
</evidence>
<evidence type="ECO:0000313" key="12">
    <source>
        <dbReference type="EMBL" id="CAD49090.1"/>
    </source>
</evidence>
<dbReference type="InterPro" id="IPR005907">
    <property type="entry name" value="G1P_thy_trans_s"/>
</dbReference>
<keyword evidence="8 10" id="KW-0460">Magnesium</keyword>
<dbReference type="Pfam" id="PF00483">
    <property type="entry name" value="NTP_transferase"/>
    <property type="match status" value="1"/>
</dbReference>
<dbReference type="GO" id="GO:0046872">
    <property type="term" value="F:metal ion binding"/>
    <property type="evidence" value="ECO:0007669"/>
    <property type="project" value="UniProtKB-KW"/>
</dbReference>
<dbReference type="PANTHER" id="PTHR43532:SF1">
    <property type="entry name" value="GLUCOSE-1-PHOSPHATE THYMIDYLYLTRANSFERASE 1"/>
    <property type="match status" value="1"/>
</dbReference>
<accession>Q8GIQ1</accession>
<dbReference type="EC" id="2.7.7.24" evidence="3 10"/>
<organism evidence="12">
    <name type="scientific">Streptococcus suis</name>
    <dbReference type="NCBI Taxonomy" id="1307"/>
    <lineage>
        <taxon>Bacteria</taxon>
        <taxon>Bacillati</taxon>
        <taxon>Bacillota</taxon>
        <taxon>Bacilli</taxon>
        <taxon>Lactobacillales</taxon>
        <taxon>Streptococcaceae</taxon>
        <taxon>Streptococcus</taxon>
    </lineage>
</organism>
<keyword evidence="6 10" id="KW-0548">Nucleotidyltransferase</keyword>
<reference evidence="12" key="1">
    <citation type="submission" date="2002-09" db="EMBL/GenBank/DDBJ databases">
        <authorList>
            <person name="Allen A.G."/>
        </authorList>
    </citation>
    <scope>NUCLEOTIDE SEQUENCE</scope>
    <source>
        <strain evidence="12">P1/7</strain>
    </source>
</reference>
<keyword evidence="7 10" id="KW-0479">Metal-binding</keyword>
<feature type="domain" description="Nucleotidyl transferase" evidence="11">
    <location>
        <begin position="2"/>
        <end position="238"/>
    </location>
</feature>
<dbReference type="EMBL" id="AJ509828">
    <property type="protein sequence ID" value="CAD49090.1"/>
    <property type="molecule type" value="Genomic_DNA"/>
</dbReference>
<sequence>MKGIILAGGSGTRLYPLTRAASKQLMPIYDKPMIYYPLSTLMLAGIKDILIISTPQDLPRFKDMLGDGSELGISLSYAEQPSPDGLAQAFIIGEEFIGDDNVALILGDNIYHGNGLTKMLQRAASKEKGATVFGYQVKDPERFGVVEFDADMNAISIEEKPEEPKSNFAVTGLYFYDNDVVEIAKNIKPSPRGELEITDVNKAYLERGDLSVELMGRGFAWLDTGTHEGLLEAAQYIETVQRLQNVQVANLEEIAYRMGYITKEQVYKLAQPLKKNEYGQYLLRLIGEA</sequence>
<evidence type="ECO:0000256" key="8">
    <source>
        <dbReference type="ARBA" id="ARBA00022842"/>
    </source>
</evidence>
<comment type="function">
    <text evidence="10">Catalyzes the formation of dTDP-glucose, from dTTP and glucose 1-phosphate, as well as its pyrophosphorolysis.</text>
</comment>
<dbReference type="PANTHER" id="PTHR43532">
    <property type="entry name" value="GLUCOSE-1-PHOSPHATE THYMIDYLYLTRANSFERASE"/>
    <property type="match status" value="1"/>
</dbReference>
<dbReference type="AlphaFoldDB" id="Q8GIQ1"/>
<evidence type="ECO:0000256" key="5">
    <source>
        <dbReference type="ARBA" id="ARBA00022679"/>
    </source>
</evidence>
<dbReference type="InterPro" id="IPR029044">
    <property type="entry name" value="Nucleotide-diphossugar_trans"/>
</dbReference>
<comment type="similarity">
    <text evidence="2 10">Belongs to the glucose-1-phosphate thymidylyltransferase family.</text>
</comment>
<evidence type="ECO:0000256" key="1">
    <source>
        <dbReference type="ARBA" id="ARBA00001946"/>
    </source>
</evidence>
<evidence type="ECO:0000256" key="7">
    <source>
        <dbReference type="ARBA" id="ARBA00022723"/>
    </source>
</evidence>
<evidence type="ECO:0000259" key="11">
    <source>
        <dbReference type="Pfam" id="PF00483"/>
    </source>
</evidence>
<keyword evidence="5 10" id="KW-0808">Transferase</keyword>
<dbReference type="NCBIfam" id="TIGR01207">
    <property type="entry name" value="rmlA"/>
    <property type="match status" value="1"/>
</dbReference>
<comment type="cofactor">
    <cofactor evidence="1">
        <name>Mg(2+)</name>
        <dbReference type="ChEBI" id="CHEBI:18420"/>
    </cofactor>
</comment>